<dbReference type="RefSeq" id="WP_321585208.1">
    <property type="nucleotide sequence ID" value="NZ_CAXTFL010000063.1"/>
</dbReference>
<reference evidence="1 2" key="1">
    <citation type="journal article" date="2019" name="Nat. Med.">
        <title>A library of human gut bacterial isolates paired with longitudinal multiomics data enables mechanistic microbiome research.</title>
        <authorList>
            <person name="Poyet M."/>
            <person name="Groussin M."/>
            <person name="Gibbons S.M."/>
            <person name="Avila-Pacheco J."/>
            <person name="Jiang X."/>
            <person name="Kearney S.M."/>
            <person name="Perrotta A.R."/>
            <person name="Berdy B."/>
            <person name="Zhao S."/>
            <person name="Lieberman T.D."/>
            <person name="Swanson P.K."/>
            <person name="Smith M."/>
            <person name="Roesemann S."/>
            <person name="Alexander J.E."/>
            <person name="Rich S.A."/>
            <person name="Livny J."/>
            <person name="Vlamakis H."/>
            <person name="Clish C."/>
            <person name="Bullock K."/>
            <person name="Deik A."/>
            <person name="Scott J."/>
            <person name="Pierce K.A."/>
            <person name="Xavier R.J."/>
            <person name="Alm E.J."/>
        </authorList>
    </citation>
    <scope>NUCLEOTIDE SEQUENCE [LARGE SCALE GENOMIC DNA]</scope>
    <source>
        <strain evidence="1 2">BIOML-A156</strain>
    </source>
</reference>
<proteinExistence type="predicted"/>
<gene>
    <name evidence="1" type="ORF">GAN59_05100</name>
</gene>
<name>A0A6I0SDH0_BACT4</name>
<dbReference type="AlphaFoldDB" id="A0A6I0SDH0"/>
<accession>A0A6I0SDH0</accession>
<protein>
    <submittedName>
        <fullName evidence="1">Uncharacterized protein</fullName>
    </submittedName>
</protein>
<evidence type="ECO:0000313" key="2">
    <source>
        <dbReference type="Proteomes" id="UP000488521"/>
    </source>
</evidence>
<evidence type="ECO:0000313" key="1">
    <source>
        <dbReference type="EMBL" id="KAB4476567.1"/>
    </source>
</evidence>
<organism evidence="1 2">
    <name type="scientific">Bacteroides thetaiotaomicron</name>
    <dbReference type="NCBI Taxonomy" id="818"/>
    <lineage>
        <taxon>Bacteria</taxon>
        <taxon>Pseudomonadati</taxon>
        <taxon>Bacteroidota</taxon>
        <taxon>Bacteroidia</taxon>
        <taxon>Bacteroidales</taxon>
        <taxon>Bacteroidaceae</taxon>
        <taxon>Bacteroides</taxon>
    </lineage>
</organism>
<sequence length="109" mass="12891">MEIPELAIDKECKNLHNIYLFYVEDKWWAFGYSAYYLSIMYPVLDVIGRTLLEYGECVPCVHVPDNFLAILSDFYNTLVSDNYIQVEAPPTTYCYRKEYNEWCMSLTVN</sequence>
<comment type="caution">
    <text evidence="1">The sequence shown here is derived from an EMBL/GenBank/DDBJ whole genome shotgun (WGS) entry which is preliminary data.</text>
</comment>
<dbReference type="Proteomes" id="UP000488521">
    <property type="component" value="Unassembled WGS sequence"/>
</dbReference>
<dbReference type="EMBL" id="WCRS01000003">
    <property type="protein sequence ID" value="KAB4476567.1"/>
    <property type="molecule type" value="Genomic_DNA"/>
</dbReference>